<dbReference type="AlphaFoldDB" id="A0AAN8TM01"/>
<evidence type="ECO:0000313" key="2">
    <source>
        <dbReference type="EMBL" id="KAK6787936.1"/>
    </source>
</evidence>
<protein>
    <submittedName>
        <fullName evidence="2">Uncharacterized protein</fullName>
    </submittedName>
</protein>
<accession>A0AAN8TM01</accession>
<feature type="signal peptide" evidence="1">
    <location>
        <begin position="1"/>
        <end position="23"/>
    </location>
</feature>
<sequence>MGLKAFLLVVLAIFLVITSEVAARKLVQRSITSLEKGAATEVNEAKTLLLPGFVEGILGGGGLFPKIGGLP</sequence>
<comment type="caution">
    <text evidence="2">The sequence shown here is derived from an EMBL/GenBank/DDBJ whole genome shotgun (WGS) entry which is preliminary data.</text>
</comment>
<gene>
    <name evidence="2" type="ORF">RDI58_016461</name>
</gene>
<name>A0AAN8TM01_SOLBU</name>
<feature type="chain" id="PRO_5042977615" evidence="1">
    <location>
        <begin position="24"/>
        <end position="71"/>
    </location>
</feature>
<evidence type="ECO:0000256" key="1">
    <source>
        <dbReference type="SAM" id="SignalP"/>
    </source>
</evidence>
<proteinExistence type="predicted"/>
<evidence type="ECO:0000313" key="3">
    <source>
        <dbReference type="Proteomes" id="UP001371456"/>
    </source>
</evidence>
<keyword evidence="3" id="KW-1185">Reference proteome</keyword>
<keyword evidence="1" id="KW-0732">Signal</keyword>
<reference evidence="2 3" key="1">
    <citation type="submission" date="2024-02" db="EMBL/GenBank/DDBJ databases">
        <title>de novo genome assembly of Solanum bulbocastanum strain 11H21.</title>
        <authorList>
            <person name="Hosaka A.J."/>
        </authorList>
    </citation>
    <scope>NUCLEOTIDE SEQUENCE [LARGE SCALE GENOMIC DNA]</scope>
    <source>
        <tissue evidence="2">Young leaves</tissue>
    </source>
</reference>
<dbReference type="EMBL" id="JBANQN010000006">
    <property type="protein sequence ID" value="KAK6787936.1"/>
    <property type="molecule type" value="Genomic_DNA"/>
</dbReference>
<dbReference type="Proteomes" id="UP001371456">
    <property type="component" value="Unassembled WGS sequence"/>
</dbReference>
<organism evidence="2 3">
    <name type="scientific">Solanum bulbocastanum</name>
    <name type="common">Wild potato</name>
    <dbReference type="NCBI Taxonomy" id="147425"/>
    <lineage>
        <taxon>Eukaryota</taxon>
        <taxon>Viridiplantae</taxon>
        <taxon>Streptophyta</taxon>
        <taxon>Embryophyta</taxon>
        <taxon>Tracheophyta</taxon>
        <taxon>Spermatophyta</taxon>
        <taxon>Magnoliopsida</taxon>
        <taxon>eudicotyledons</taxon>
        <taxon>Gunneridae</taxon>
        <taxon>Pentapetalae</taxon>
        <taxon>asterids</taxon>
        <taxon>lamiids</taxon>
        <taxon>Solanales</taxon>
        <taxon>Solanaceae</taxon>
        <taxon>Solanoideae</taxon>
        <taxon>Solaneae</taxon>
        <taxon>Solanum</taxon>
    </lineage>
</organism>